<reference evidence="19 20" key="1">
    <citation type="submission" date="2013-07" db="EMBL/GenBank/DDBJ databases">
        <title>Comparative Genomic and Metabolomic Analysis of Twelve Strains of Pseudoalteromonas luteoviolacea.</title>
        <authorList>
            <person name="Vynne N.G."/>
            <person name="Mansson M."/>
            <person name="Gram L."/>
        </authorList>
    </citation>
    <scope>NUCLEOTIDE SEQUENCE [LARGE SCALE GENOMIC DNA]</scope>
    <source>
        <strain evidence="19 20">NCIMB 1942</strain>
    </source>
</reference>
<evidence type="ECO:0000256" key="10">
    <source>
        <dbReference type="ARBA" id="ARBA00023136"/>
    </source>
</evidence>
<evidence type="ECO:0000256" key="14">
    <source>
        <dbReference type="ARBA" id="ARBA00031795"/>
    </source>
</evidence>
<dbReference type="Pfam" id="PF00401">
    <property type="entry name" value="ATP-synt_DE"/>
    <property type="match status" value="1"/>
</dbReference>
<evidence type="ECO:0000256" key="16">
    <source>
        <dbReference type="RuleBase" id="RU003656"/>
    </source>
</evidence>
<dbReference type="GO" id="GO:0046933">
    <property type="term" value="F:proton-transporting ATP synthase activity, rotational mechanism"/>
    <property type="evidence" value="ECO:0007669"/>
    <property type="project" value="UniProtKB-UniRule"/>
</dbReference>
<comment type="subunit">
    <text evidence="4 15 16">F-type ATPases have 2 components, CF(1) - the catalytic core - and CF(0) - the membrane proton channel. CF(1) has five subunits: alpha(3), beta(3), gamma(1), delta(1), epsilon(1). CF(0) has three main subunits: a, b and c.</text>
</comment>
<keyword evidence="12 15" id="KW-0066">ATP synthesis</keyword>
<keyword evidence="6 15" id="KW-0813">Transport</keyword>
<keyword evidence="11 15" id="KW-0139">CF(1)</keyword>
<evidence type="ECO:0000259" key="17">
    <source>
        <dbReference type="Pfam" id="PF00401"/>
    </source>
</evidence>
<dbReference type="NCBIfam" id="TIGR01216">
    <property type="entry name" value="ATP_synt_epsi"/>
    <property type="match status" value="1"/>
</dbReference>
<dbReference type="HAMAP" id="MF_00530">
    <property type="entry name" value="ATP_synth_epsil_bac"/>
    <property type="match status" value="1"/>
</dbReference>
<evidence type="ECO:0000313" key="20">
    <source>
        <dbReference type="Proteomes" id="UP000076587"/>
    </source>
</evidence>
<dbReference type="Proteomes" id="UP000076587">
    <property type="component" value="Unassembled WGS sequence"/>
</dbReference>
<dbReference type="SUPFAM" id="SSF46604">
    <property type="entry name" value="Epsilon subunit of F1F0-ATP synthase C-terminal domain"/>
    <property type="match status" value="1"/>
</dbReference>
<dbReference type="InterPro" id="IPR020547">
    <property type="entry name" value="ATP_synth_F1_esu_C"/>
</dbReference>
<keyword evidence="7 15" id="KW-1003">Cell membrane</keyword>
<dbReference type="InterPro" id="IPR036771">
    <property type="entry name" value="ATPsynth_dsu/esu_N"/>
</dbReference>
<evidence type="ECO:0000256" key="12">
    <source>
        <dbReference type="ARBA" id="ARBA00023310"/>
    </source>
</evidence>
<proteinExistence type="inferred from homology"/>
<comment type="function">
    <text evidence="1 15">Produces ATP from ADP in the presence of a proton gradient across the membrane.</text>
</comment>
<organism evidence="19 20">
    <name type="scientific">Pseudoalteromonas luteoviolacea NCIMB 1942</name>
    <dbReference type="NCBI Taxonomy" id="1365253"/>
    <lineage>
        <taxon>Bacteria</taxon>
        <taxon>Pseudomonadati</taxon>
        <taxon>Pseudomonadota</taxon>
        <taxon>Gammaproteobacteria</taxon>
        <taxon>Alteromonadales</taxon>
        <taxon>Pseudoalteromonadaceae</taxon>
        <taxon>Pseudoalteromonas</taxon>
    </lineage>
</organism>
<feature type="domain" description="ATP synthase epsilon subunit C-terminal" evidence="17">
    <location>
        <begin position="88"/>
        <end position="133"/>
    </location>
</feature>
<dbReference type="GO" id="GO:0005886">
    <property type="term" value="C:plasma membrane"/>
    <property type="evidence" value="ECO:0007669"/>
    <property type="project" value="UniProtKB-SubCell"/>
</dbReference>
<dbReference type="NCBIfam" id="NF001847">
    <property type="entry name" value="PRK00571.1-4"/>
    <property type="match status" value="1"/>
</dbReference>
<comment type="caution">
    <text evidence="19">The sequence shown here is derived from an EMBL/GenBank/DDBJ whole genome shotgun (WGS) entry which is preliminary data.</text>
</comment>
<evidence type="ECO:0000259" key="18">
    <source>
        <dbReference type="Pfam" id="PF02823"/>
    </source>
</evidence>
<dbReference type="InterPro" id="IPR001469">
    <property type="entry name" value="ATP_synth_F1_dsu/esu"/>
</dbReference>
<evidence type="ECO:0000256" key="4">
    <source>
        <dbReference type="ARBA" id="ARBA00011648"/>
    </source>
</evidence>
<dbReference type="CDD" id="cd12152">
    <property type="entry name" value="F1-ATPase_delta"/>
    <property type="match status" value="1"/>
</dbReference>
<name>A0A162AC42_9GAMM</name>
<protein>
    <recommendedName>
        <fullName evidence="5 15">ATP synthase epsilon chain</fullName>
    </recommendedName>
    <alternativeName>
        <fullName evidence="14 15">ATP synthase F1 sector epsilon subunit</fullName>
    </alternativeName>
    <alternativeName>
        <fullName evidence="13 15">F-ATPase epsilon subunit</fullName>
    </alternativeName>
</protein>
<keyword evidence="8 15" id="KW-0375">Hydrogen ion transport</keyword>
<dbReference type="SUPFAM" id="SSF51344">
    <property type="entry name" value="Epsilon subunit of F1F0-ATP synthase N-terminal domain"/>
    <property type="match status" value="1"/>
</dbReference>
<evidence type="ECO:0000313" key="19">
    <source>
        <dbReference type="EMBL" id="KZN47373.1"/>
    </source>
</evidence>
<dbReference type="GO" id="GO:0016787">
    <property type="term" value="F:hydrolase activity"/>
    <property type="evidence" value="ECO:0007669"/>
    <property type="project" value="UniProtKB-KW"/>
</dbReference>
<evidence type="ECO:0000256" key="1">
    <source>
        <dbReference type="ARBA" id="ARBA00003543"/>
    </source>
</evidence>
<evidence type="ECO:0000256" key="2">
    <source>
        <dbReference type="ARBA" id="ARBA00004202"/>
    </source>
</evidence>
<dbReference type="Gene3D" id="1.20.5.440">
    <property type="entry name" value="ATP synthase delta/epsilon subunit, C-terminal domain"/>
    <property type="match status" value="1"/>
</dbReference>
<dbReference type="GO" id="GO:0045259">
    <property type="term" value="C:proton-transporting ATP synthase complex"/>
    <property type="evidence" value="ECO:0007669"/>
    <property type="project" value="UniProtKB-KW"/>
</dbReference>
<dbReference type="EMBL" id="AUXT01000156">
    <property type="protein sequence ID" value="KZN47373.1"/>
    <property type="molecule type" value="Genomic_DNA"/>
</dbReference>
<dbReference type="InterPro" id="IPR020546">
    <property type="entry name" value="ATP_synth_F1_dsu/esu_N"/>
</dbReference>
<evidence type="ECO:0000256" key="13">
    <source>
        <dbReference type="ARBA" id="ARBA00030215"/>
    </source>
</evidence>
<dbReference type="PATRIC" id="fig|1365253.3.peg.2400"/>
<dbReference type="PANTHER" id="PTHR13822:SF10">
    <property type="entry name" value="ATP SYNTHASE EPSILON CHAIN, CHLOROPLASTIC"/>
    <property type="match status" value="1"/>
</dbReference>
<dbReference type="OrthoDB" id="9791445at2"/>
<dbReference type="Pfam" id="PF02823">
    <property type="entry name" value="ATP-synt_DE_N"/>
    <property type="match status" value="1"/>
</dbReference>
<evidence type="ECO:0000256" key="9">
    <source>
        <dbReference type="ARBA" id="ARBA00023065"/>
    </source>
</evidence>
<sequence length="138" mass="14726">MAMTVQLDVVSAEKSVFSGFVATIQVTGSEGELGIHPGHAPLLTGLKPGMVRLVKEDGAEEIIYVAGGTLEVQPKTVTVLADVAIRGEELDEQAAEEARREAQAQISSGSTADLDYNRAAVQLEEALAQLRVIRQLRK</sequence>
<dbReference type="InterPro" id="IPR036794">
    <property type="entry name" value="ATP_F1_dsu/esu_C_sf"/>
</dbReference>
<evidence type="ECO:0000256" key="15">
    <source>
        <dbReference type="HAMAP-Rule" id="MF_00530"/>
    </source>
</evidence>
<evidence type="ECO:0000256" key="5">
    <source>
        <dbReference type="ARBA" id="ARBA00014480"/>
    </source>
</evidence>
<dbReference type="AlphaFoldDB" id="A0A162AC42"/>
<keyword evidence="10 15" id="KW-0472">Membrane</keyword>
<evidence type="ECO:0000256" key="3">
    <source>
        <dbReference type="ARBA" id="ARBA00005712"/>
    </source>
</evidence>
<dbReference type="Gene3D" id="2.60.15.10">
    <property type="entry name" value="F0F1 ATP synthase delta/epsilon subunit, N-terminal"/>
    <property type="match status" value="1"/>
</dbReference>
<keyword evidence="19" id="KW-0378">Hydrolase</keyword>
<evidence type="ECO:0000256" key="11">
    <source>
        <dbReference type="ARBA" id="ARBA00023196"/>
    </source>
</evidence>
<dbReference type="FunFam" id="2.60.15.10:FF:000001">
    <property type="entry name" value="ATP synthase epsilon chain"/>
    <property type="match status" value="1"/>
</dbReference>
<feature type="domain" description="ATP synthase F1 complex delta/epsilon subunit N-terminal" evidence="18">
    <location>
        <begin position="6"/>
        <end position="84"/>
    </location>
</feature>
<gene>
    <name evidence="15 19" type="primary">atpC</name>
    <name evidence="19" type="ORF">N482_09865</name>
</gene>
<evidence type="ECO:0000256" key="7">
    <source>
        <dbReference type="ARBA" id="ARBA00022475"/>
    </source>
</evidence>
<dbReference type="PANTHER" id="PTHR13822">
    <property type="entry name" value="ATP SYNTHASE DELTA/EPSILON CHAIN"/>
    <property type="match status" value="1"/>
</dbReference>
<dbReference type="GO" id="GO:0005524">
    <property type="term" value="F:ATP binding"/>
    <property type="evidence" value="ECO:0007669"/>
    <property type="project" value="UniProtKB-UniRule"/>
</dbReference>
<evidence type="ECO:0000256" key="6">
    <source>
        <dbReference type="ARBA" id="ARBA00022448"/>
    </source>
</evidence>
<comment type="similarity">
    <text evidence="3 15 16">Belongs to the ATPase epsilon chain family.</text>
</comment>
<accession>A0A162AC42</accession>
<evidence type="ECO:0000256" key="8">
    <source>
        <dbReference type="ARBA" id="ARBA00022781"/>
    </source>
</evidence>
<keyword evidence="9 15" id="KW-0406">Ion transport</keyword>
<comment type="subcellular location">
    <subcellularLocation>
        <location evidence="2 15">Cell membrane</location>
        <topology evidence="2 15">Peripheral membrane protein</topology>
    </subcellularLocation>
</comment>